<gene>
    <name evidence="2" type="ORF">A9Z62_03520</name>
</gene>
<accession>A0A1B8PEM5</accession>
<dbReference type="InterPro" id="IPR036709">
    <property type="entry name" value="Autotransporte_beta_dom_sf"/>
</dbReference>
<dbReference type="InterPro" id="IPR049964">
    <property type="entry name" value="NanA_rpt"/>
</dbReference>
<reference evidence="2 3" key="1">
    <citation type="submission" date="2016-06" db="EMBL/GenBank/DDBJ databases">
        <title>Draft genome of Haemophilus haemolyticus CCUG 24149.</title>
        <authorList>
            <person name="Engstrom-Jakobsson H."/>
            <person name="Salva-Serra F."/>
            <person name="Thorell K."/>
            <person name="Gonzales-Siles L."/>
            <person name="Karlsson R."/>
            <person name="Boulund F."/>
            <person name="Engstrand L."/>
            <person name="Kristiansson E."/>
            <person name="Moore E."/>
        </authorList>
    </citation>
    <scope>NUCLEOTIDE SEQUENCE [LARGE SCALE GENOMIC DNA]</scope>
    <source>
        <strain evidence="2 3">CCUG 24149</strain>
    </source>
</reference>
<dbReference type="Gene3D" id="2.40.128.130">
    <property type="entry name" value="Autotransporter beta-domain"/>
    <property type="match status" value="1"/>
</dbReference>
<proteinExistence type="predicted"/>
<dbReference type="EMBL" id="LZDL01000027">
    <property type="protein sequence ID" value="OBX46312.1"/>
    <property type="molecule type" value="Genomic_DNA"/>
</dbReference>
<dbReference type="SUPFAM" id="SSF103515">
    <property type="entry name" value="Autotransporter"/>
    <property type="match status" value="1"/>
</dbReference>
<organism evidence="2 3">
    <name type="scientific">Haemophilus haemolyticus</name>
    <dbReference type="NCBI Taxonomy" id="726"/>
    <lineage>
        <taxon>Bacteria</taxon>
        <taxon>Pseudomonadati</taxon>
        <taxon>Pseudomonadota</taxon>
        <taxon>Gammaproteobacteria</taxon>
        <taxon>Pasteurellales</taxon>
        <taxon>Pasteurellaceae</taxon>
        <taxon>Haemophilus</taxon>
    </lineage>
</organism>
<dbReference type="AlphaFoldDB" id="A0A1B8PEM5"/>
<comment type="caution">
    <text evidence="2">The sequence shown here is derived from an EMBL/GenBank/DDBJ whole genome shotgun (WGS) entry which is preliminary data.</text>
</comment>
<name>A0A1B8PEM5_HAEHA</name>
<evidence type="ECO:0000259" key="1">
    <source>
        <dbReference type="Pfam" id="PF03797"/>
    </source>
</evidence>
<dbReference type="Pfam" id="PF03797">
    <property type="entry name" value="Autotransporter"/>
    <property type="match status" value="1"/>
</dbReference>
<evidence type="ECO:0000313" key="3">
    <source>
        <dbReference type="Proteomes" id="UP000092611"/>
    </source>
</evidence>
<evidence type="ECO:0000313" key="2">
    <source>
        <dbReference type="EMBL" id="OBX46312.1"/>
    </source>
</evidence>
<sequence>MLLNLNSKFKFFLTTTFLFFSPDTLALHLSVLIDNKESPISESLIIKDVISIGAVPFKVIRTELPPEFNGAVNGIPEVAAESPEFTGGVNDMDPPIHEIPEYKGCITNCGDEGPRVSYPDYNYKPYPHHNYDPGYEYDNGKISIPKDIWLSHPDEESLNIPYMKGTPEIHSKIEFTGSVNGIPDVAEPVDFEGGVNGDKDGDADFQDRLPVVTYVSITAVPANAPIMDKPEYVEPRQSLSQRKLEENNSILLKHQFNKLRSLQTYCIANKNEFCYGIRHHYMAKNDIHDNLLGLRLGYGITNKLTLGVNIERSLENHLSNNYRTLHNNVGIGAFAHYKLPSNLYIAASIGKDSNSYQKTSPVLTTALSDVKGESWNLTLGQDLVLSNKNSLGWYLSYRNTQIKQNGYDVPVSQFLMKYNNIKWREHSLASGIKWNYSIATKLTLLNNIEIEHQIKSNVTGAVQIGNFKHDYHLNIHKTQWSISSGLNYQFSPKFSISFTPYIKNGLISSKQWGTYLSLEGKF</sequence>
<dbReference type="NCBIfam" id="NF043031">
    <property type="entry name" value="SIALI-17"/>
    <property type="match status" value="1"/>
</dbReference>
<protein>
    <recommendedName>
        <fullName evidence="1">Autotransporter domain-containing protein</fullName>
    </recommendedName>
</protein>
<dbReference type="InterPro" id="IPR005546">
    <property type="entry name" value="Autotransporte_beta"/>
</dbReference>
<feature type="domain" description="Autotransporter" evidence="1">
    <location>
        <begin position="301"/>
        <end position="498"/>
    </location>
</feature>
<dbReference type="Proteomes" id="UP000092611">
    <property type="component" value="Unassembled WGS sequence"/>
</dbReference>
<dbReference type="RefSeq" id="WP_065246631.1">
    <property type="nucleotide sequence ID" value="NZ_LZDL01000027.1"/>
</dbReference>